<dbReference type="InterPro" id="IPR002541">
    <property type="entry name" value="Cyt_c_assembly"/>
</dbReference>
<keyword evidence="3 6" id="KW-0201">Cytochrome c-type biogenesis</keyword>
<comment type="caution">
    <text evidence="6">Lacks conserved residue(s) required for the propagation of feature annotation.</text>
</comment>
<comment type="subunit">
    <text evidence="6">May interact with Ccs1.</text>
</comment>
<dbReference type="InterPro" id="IPR017562">
    <property type="entry name" value="Cyt_c_biogenesis_CcsA"/>
</dbReference>
<dbReference type="InterPro" id="IPR045062">
    <property type="entry name" value="Cyt_c_biogenesis_CcsA/CcmC"/>
</dbReference>
<evidence type="ECO:0000256" key="5">
    <source>
        <dbReference type="ARBA" id="ARBA00023136"/>
    </source>
</evidence>
<evidence type="ECO:0000259" key="7">
    <source>
        <dbReference type="Pfam" id="PF01578"/>
    </source>
</evidence>
<proteinExistence type="inferred from homology"/>
<keyword evidence="6" id="KW-0793">Thylakoid</keyword>
<dbReference type="GO" id="GO:0017004">
    <property type="term" value="P:cytochrome complex assembly"/>
    <property type="evidence" value="ECO:0007669"/>
    <property type="project" value="UniProtKB-UniRule"/>
</dbReference>
<feature type="domain" description="Cytochrome c assembly protein" evidence="7">
    <location>
        <begin position="69"/>
        <end position="313"/>
    </location>
</feature>
<evidence type="ECO:0000256" key="6">
    <source>
        <dbReference type="HAMAP-Rule" id="MF_01391"/>
    </source>
</evidence>
<dbReference type="EMBL" id="MH269299">
    <property type="protein sequence ID" value="AXX76452.1"/>
    <property type="molecule type" value="Genomic_DNA"/>
</dbReference>
<dbReference type="PANTHER" id="PTHR30071">
    <property type="entry name" value="HEME EXPORTER PROTEIN C"/>
    <property type="match status" value="1"/>
</dbReference>
<geneLocation type="chloroplast" evidence="8"/>
<evidence type="ECO:0000313" key="8">
    <source>
        <dbReference type="EMBL" id="AXX76452.1"/>
    </source>
</evidence>
<evidence type="ECO:0000256" key="2">
    <source>
        <dbReference type="ARBA" id="ARBA00022692"/>
    </source>
</evidence>
<keyword evidence="5 6" id="KW-0472">Membrane</keyword>
<dbReference type="PANTHER" id="PTHR30071:SF1">
    <property type="entry name" value="CYTOCHROME B_B6 PROTEIN-RELATED"/>
    <property type="match status" value="1"/>
</dbReference>
<dbReference type="GO" id="GO:0020037">
    <property type="term" value="F:heme binding"/>
    <property type="evidence" value="ECO:0007669"/>
    <property type="project" value="InterPro"/>
</dbReference>
<dbReference type="GO" id="GO:0005886">
    <property type="term" value="C:plasma membrane"/>
    <property type="evidence" value="ECO:0007669"/>
    <property type="project" value="TreeGrafter"/>
</dbReference>
<reference evidence="8" key="1">
    <citation type="journal article" date="2018" name="Am. J. Bot.">
        <title>Order-level fern plastome phylogenomics: new insights from Hymenophyllales.</title>
        <authorList>
            <person name="Kuo L.Y."/>
            <person name="Qi X."/>
            <person name="Ma H."/>
            <person name="Li F.W."/>
        </authorList>
    </citation>
    <scope>NUCLEOTIDE SEQUENCE</scope>
</reference>
<dbReference type="HAMAP" id="MF_01391">
    <property type="entry name" value="CytC_CcsA"/>
    <property type="match status" value="1"/>
</dbReference>
<feature type="transmembrane region" description="Helical" evidence="6">
    <location>
        <begin position="37"/>
        <end position="58"/>
    </location>
</feature>
<comment type="subcellular location">
    <subcellularLocation>
        <location evidence="1">Membrane</location>
        <topology evidence="1">Multi-pass membrane protein</topology>
    </subcellularLocation>
    <subcellularLocation>
        <location evidence="6">Plastid</location>
        <location evidence="6">Chloroplast thylakoid membrane</location>
        <topology evidence="6">Multi-pass membrane protein</topology>
    </subcellularLocation>
</comment>
<evidence type="ECO:0000256" key="1">
    <source>
        <dbReference type="ARBA" id="ARBA00004141"/>
    </source>
</evidence>
<organism evidence="8">
    <name type="scientific">Dipteris conjugata</name>
    <dbReference type="NCBI Taxonomy" id="32108"/>
    <lineage>
        <taxon>Eukaryota</taxon>
        <taxon>Viridiplantae</taxon>
        <taxon>Streptophyta</taxon>
        <taxon>Embryophyta</taxon>
        <taxon>Tracheophyta</taxon>
        <taxon>Polypodiopsida</taxon>
        <taxon>Polypodiidae</taxon>
        <taxon>Gleicheniales</taxon>
        <taxon>Dipteridaceae</taxon>
        <taxon>Dipteris</taxon>
    </lineage>
</organism>
<sequence length="319" mass="35492">MTIHTDIEHIFAHISFLTLLSVTLFHRMGLARKLKRLISLSVGGMTIAFICITGFTTIRRIQPKHLPPSNLHESSMFLSRSFSPMHVIMRIRSRNEWSGAVTAPGAMSTHGFATLGLPEEMQQSTPLVPALQPHRLMTHVSMMPLSHVTSLCGSPSATSPPIATYDAEQFSIPGPNQEFPTWTPSPGVDIHCYEQAGSNPRNSFHRLSLNSRRCRLIHQLDRWSYRLISLGFPLLTVGILSGAVWANEAWGSYWSRDPKETWALVTRLIYAIHLHTRITSGWQGEGPAIVASTGFFIAWICFSGVNPPGIGLHNHGWLT</sequence>
<comment type="similarity">
    <text evidence="6">Belongs to the CcmF/CycK/Ccl1/NrfE/CcsA family.</text>
</comment>
<gene>
    <name evidence="6 8" type="primary">ccsA</name>
</gene>
<keyword evidence="4 6" id="KW-1133">Transmembrane helix</keyword>
<name>A0A385GPA1_9MONI</name>
<evidence type="ECO:0000256" key="4">
    <source>
        <dbReference type="ARBA" id="ARBA00022989"/>
    </source>
</evidence>
<keyword evidence="2 6" id="KW-0812">Transmembrane</keyword>
<comment type="function">
    <text evidence="6">Required during biogenesis of c-type cytochromes (cytochrome c6 and cytochrome f) at the step of heme attachment.</text>
</comment>
<keyword evidence="8" id="KW-0150">Chloroplast</keyword>
<dbReference type="NCBIfam" id="TIGR03144">
    <property type="entry name" value="cytochr_II_ccsB"/>
    <property type="match status" value="1"/>
</dbReference>
<dbReference type="GO" id="GO:0009535">
    <property type="term" value="C:chloroplast thylakoid membrane"/>
    <property type="evidence" value="ECO:0007669"/>
    <property type="project" value="UniProtKB-SubCell"/>
</dbReference>
<dbReference type="AlphaFoldDB" id="A0A385GPA1"/>
<protein>
    <recommendedName>
        <fullName evidence="6">Cytochrome c biogenesis protein CcsA</fullName>
    </recommendedName>
</protein>
<accession>A0A385GPA1</accession>
<evidence type="ECO:0000256" key="3">
    <source>
        <dbReference type="ARBA" id="ARBA00022748"/>
    </source>
</evidence>
<feature type="transmembrane region" description="Helical" evidence="6">
    <location>
        <begin position="6"/>
        <end position="25"/>
    </location>
</feature>
<keyword evidence="8" id="KW-0934">Plastid</keyword>
<dbReference type="Pfam" id="PF01578">
    <property type="entry name" value="Cytochrom_C_asm"/>
    <property type="match status" value="1"/>
</dbReference>